<dbReference type="AlphaFoldDB" id="A0A1Y1WEY9"/>
<dbReference type="RefSeq" id="XP_040745230.1">
    <property type="nucleotide sequence ID" value="XM_040882999.1"/>
</dbReference>
<evidence type="ECO:0000256" key="7">
    <source>
        <dbReference type="ARBA" id="ARBA00023136"/>
    </source>
</evidence>
<dbReference type="InterPro" id="IPR011016">
    <property type="entry name" value="Znf_RING-CH"/>
</dbReference>
<dbReference type="PANTHER" id="PTHR46539:SF1">
    <property type="entry name" value="E3 UBIQUITIN-PROTEIN LIGASE ATL42"/>
    <property type="match status" value="1"/>
</dbReference>
<dbReference type="EMBL" id="MCFD01000003">
    <property type="protein sequence ID" value="ORX71806.1"/>
    <property type="molecule type" value="Genomic_DNA"/>
</dbReference>
<evidence type="ECO:0000256" key="4">
    <source>
        <dbReference type="ARBA" id="ARBA00022771"/>
    </source>
</evidence>
<evidence type="ECO:0000256" key="9">
    <source>
        <dbReference type="SAM" id="MobiDB-lite"/>
    </source>
</evidence>
<dbReference type="GeneID" id="63799647"/>
<dbReference type="OrthoDB" id="8062037at2759"/>
<evidence type="ECO:0000259" key="11">
    <source>
        <dbReference type="PROSITE" id="PS50089"/>
    </source>
</evidence>
<evidence type="ECO:0000256" key="1">
    <source>
        <dbReference type="ARBA" id="ARBA00004370"/>
    </source>
</evidence>
<keyword evidence="2 10" id="KW-0812">Transmembrane</keyword>
<evidence type="ECO:0000256" key="6">
    <source>
        <dbReference type="ARBA" id="ARBA00022989"/>
    </source>
</evidence>
<dbReference type="SUPFAM" id="SSF57850">
    <property type="entry name" value="RING/U-box"/>
    <property type="match status" value="1"/>
</dbReference>
<evidence type="ECO:0000256" key="3">
    <source>
        <dbReference type="ARBA" id="ARBA00022723"/>
    </source>
</evidence>
<name>A0A1Y1WEY9_9FUNG</name>
<keyword evidence="7 10" id="KW-0472">Membrane</keyword>
<proteinExistence type="predicted"/>
<dbReference type="Proteomes" id="UP000193922">
    <property type="component" value="Unassembled WGS sequence"/>
</dbReference>
<feature type="domain" description="RING-type" evidence="11">
    <location>
        <begin position="159"/>
        <end position="202"/>
    </location>
</feature>
<feature type="region of interest" description="Disordered" evidence="9">
    <location>
        <begin position="219"/>
        <end position="239"/>
    </location>
</feature>
<dbReference type="SMART" id="SM00184">
    <property type="entry name" value="RING"/>
    <property type="match status" value="1"/>
</dbReference>
<gene>
    <name evidence="12" type="ORF">DL89DRAFT_101721</name>
</gene>
<keyword evidence="3" id="KW-0479">Metal-binding</keyword>
<comment type="caution">
    <text evidence="12">The sequence shown here is derived from an EMBL/GenBank/DDBJ whole genome shotgun (WGS) entry which is preliminary data.</text>
</comment>
<feature type="transmembrane region" description="Helical" evidence="10">
    <location>
        <begin position="87"/>
        <end position="106"/>
    </location>
</feature>
<dbReference type="SMART" id="SM00744">
    <property type="entry name" value="RINGv"/>
    <property type="match status" value="1"/>
</dbReference>
<dbReference type="PROSITE" id="PS50089">
    <property type="entry name" value="ZF_RING_2"/>
    <property type="match status" value="1"/>
</dbReference>
<dbReference type="InterPro" id="IPR013083">
    <property type="entry name" value="Znf_RING/FYVE/PHD"/>
</dbReference>
<evidence type="ECO:0000313" key="13">
    <source>
        <dbReference type="Proteomes" id="UP000193922"/>
    </source>
</evidence>
<dbReference type="Gene3D" id="3.30.40.10">
    <property type="entry name" value="Zinc/RING finger domain, C3HC4 (zinc finger)"/>
    <property type="match status" value="1"/>
</dbReference>
<comment type="subcellular location">
    <subcellularLocation>
        <location evidence="1">Membrane</location>
    </subcellularLocation>
</comment>
<sequence length="239" mass="25450">MPFFTTPSPTELTPTFPATLLVRQGTAGGAHGETWVNSPNTNRDIETAMDGALSDLLSSLTSAGSLGPVPTQTTGSSTTGQSQGSHVPWFAFGFIAALVVMAILYFKLRGCIGNRMAPTARNVELGVVARKCELPVMSEEQFGMLCEVDNQGKEAQDSCAICLSGFDNPTSCPLFLPCSHSYHQDCIKTWLTTKSEKCPLCKDSVLAALGLKVEEPTAVSLSEQAPDTQGRPAHVQEHS</sequence>
<protein>
    <recommendedName>
        <fullName evidence="11">RING-type domain-containing protein</fullName>
    </recommendedName>
</protein>
<evidence type="ECO:0000313" key="12">
    <source>
        <dbReference type="EMBL" id="ORX71806.1"/>
    </source>
</evidence>
<dbReference type="GO" id="GO:0016020">
    <property type="term" value="C:membrane"/>
    <property type="evidence" value="ECO:0007669"/>
    <property type="project" value="UniProtKB-SubCell"/>
</dbReference>
<keyword evidence="4 8" id="KW-0863">Zinc-finger</keyword>
<dbReference type="GO" id="GO:0008270">
    <property type="term" value="F:zinc ion binding"/>
    <property type="evidence" value="ECO:0007669"/>
    <property type="project" value="UniProtKB-KW"/>
</dbReference>
<organism evidence="12 13">
    <name type="scientific">Linderina pennispora</name>
    <dbReference type="NCBI Taxonomy" id="61395"/>
    <lineage>
        <taxon>Eukaryota</taxon>
        <taxon>Fungi</taxon>
        <taxon>Fungi incertae sedis</taxon>
        <taxon>Zoopagomycota</taxon>
        <taxon>Kickxellomycotina</taxon>
        <taxon>Kickxellomycetes</taxon>
        <taxon>Kickxellales</taxon>
        <taxon>Kickxellaceae</taxon>
        <taxon>Linderina</taxon>
    </lineage>
</organism>
<dbReference type="Pfam" id="PF13639">
    <property type="entry name" value="zf-RING_2"/>
    <property type="match status" value="1"/>
</dbReference>
<accession>A0A1Y1WEY9</accession>
<evidence type="ECO:0000256" key="8">
    <source>
        <dbReference type="PROSITE-ProRule" id="PRU00175"/>
    </source>
</evidence>
<dbReference type="InterPro" id="IPR001841">
    <property type="entry name" value="Znf_RING"/>
</dbReference>
<dbReference type="PANTHER" id="PTHR46539">
    <property type="entry name" value="E3 UBIQUITIN-PROTEIN LIGASE ATL42"/>
    <property type="match status" value="1"/>
</dbReference>
<keyword evidence="6 10" id="KW-1133">Transmembrane helix</keyword>
<dbReference type="STRING" id="61395.A0A1Y1WEY9"/>
<evidence type="ECO:0000256" key="2">
    <source>
        <dbReference type="ARBA" id="ARBA00022692"/>
    </source>
</evidence>
<reference evidence="12 13" key="1">
    <citation type="submission" date="2016-07" db="EMBL/GenBank/DDBJ databases">
        <title>Pervasive Adenine N6-methylation of Active Genes in Fungi.</title>
        <authorList>
            <consortium name="DOE Joint Genome Institute"/>
            <person name="Mondo S.J."/>
            <person name="Dannebaum R.O."/>
            <person name="Kuo R.C."/>
            <person name="Labutti K."/>
            <person name="Haridas S."/>
            <person name="Kuo A."/>
            <person name="Salamov A."/>
            <person name="Ahrendt S.R."/>
            <person name="Lipzen A."/>
            <person name="Sullivan W."/>
            <person name="Andreopoulos W.B."/>
            <person name="Clum A."/>
            <person name="Lindquist E."/>
            <person name="Daum C."/>
            <person name="Ramamoorthy G.K."/>
            <person name="Gryganskyi A."/>
            <person name="Culley D."/>
            <person name="Magnuson J.K."/>
            <person name="James T.Y."/>
            <person name="O'Malley M.A."/>
            <person name="Stajich J.E."/>
            <person name="Spatafora J.W."/>
            <person name="Visel A."/>
            <person name="Grigoriev I.V."/>
        </authorList>
    </citation>
    <scope>NUCLEOTIDE SEQUENCE [LARGE SCALE GENOMIC DNA]</scope>
    <source>
        <strain evidence="12 13">ATCC 12442</strain>
    </source>
</reference>
<keyword evidence="13" id="KW-1185">Reference proteome</keyword>
<keyword evidence="5" id="KW-0862">Zinc</keyword>
<evidence type="ECO:0000256" key="5">
    <source>
        <dbReference type="ARBA" id="ARBA00022833"/>
    </source>
</evidence>
<evidence type="ECO:0000256" key="10">
    <source>
        <dbReference type="SAM" id="Phobius"/>
    </source>
</evidence>